<reference evidence="1" key="1">
    <citation type="journal article" date="2011" name="Plant Physiol.">
        <title>Comprehensive sequence analysis of 24,783 barley full-length cDNAs derived from 12 clone libraries.</title>
        <authorList>
            <person name="Matsumoto T."/>
            <person name="Tanaka T."/>
            <person name="Sakai H."/>
            <person name="Amano N."/>
            <person name="Kanamori H."/>
            <person name="Kurita K."/>
            <person name="Kikuta A."/>
            <person name="Kamiya K."/>
            <person name="Yamamoto M."/>
            <person name="Ikawa H."/>
            <person name="Fujii N."/>
            <person name="Hori K."/>
            <person name="Itoh T."/>
            <person name="Sato K."/>
        </authorList>
    </citation>
    <scope>NUCLEOTIDE SEQUENCE</scope>
</reference>
<evidence type="ECO:0000313" key="1">
    <source>
        <dbReference type="EMBL" id="BAJ86017.1"/>
    </source>
</evidence>
<dbReference type="EMBL" id="AK354798">
    <property type="protein sequence ID" value="BAJ86017.1"/>
    <property type="molecule type" value="mRNA"/>
</dbReference>
<dbReference type="AlphaFoldDB" id="F2CT46"/>
<name>F2CT46_HORVV</name>
<organism evidence="1">
    <name type="scientific">Hordeum vulgare subsp. vulgare</name>
    <name type="common">Domesticated barley</name>
    <dbReference type="NCBI Taxonomy" id="112509"/>
    <lineage>
        <taxon>Eukaryota</taxon>
        <taxon>Viridiplantae</taxon>
        <taxon>Streptophyta</taxon>
        <taxon>Embryophyta</taxon>
        <taxon>Tracheophyta</taxon>
        <taxon>Spermatophyta</taxon>
        <taxon>Magnoliopsida</taxon>
        <taxon>Liliopsida</taxon>
        <taxon>Poales</taxon>
        <taxon>Poaceae</taxon>
        <taxon>BOP clade</taxon>
        <taxon>Pooideae</taxon>
        <taxon>Triticodae</taxon>
        <taxon>Triticeae</taxon>
        <taxon>Hordeinae</taxon>
        <taxon>Hordeum</taxon>
    </lineage>
</organism>
<accession>F2CT46</accession>
<proteinExistence type="evidence at transcript level"/>
<sequence>MVKSCLAMAWQKQQTSEVSFMEGHKIFANSSLDLWQVHLWNQLAPQLNLLILSGVAV</sequence>
<protein>
    <submittedName>
        <fullName evidence="1">Predicted protein</fullName>
    </submittedName>
</protein>